<sequence length="405" mass="43519">MNLSVSSIDDLSARIAAVRDEHAEHFPGPATGRQPVHTVYVPADRFSASTASDFGAEALRLLNTHTPGAGSFGTAFGLEPEISALVRERVAAKLSAEPLEDVRIDFEDGYGVRSDAEEDEHVAQVVQAVATAYEAKSLPHYWGLRVKSFADGGHERSMRTLDAFLTALRDRLGRLPGGFTITFPKVVMAGHVALFTEYLDRLEEALGLPAKILRFEVQVETTESVIDHEGRIGLRGIVDAAGGRMAAAHFGVFDYTAACGLPPAEQRLDHPACDFARNVMQVTLAGTGVRLSDGSTNVVPRNDGPDEVNAAWAVHAAHVRHSLAHGFYQGWDLHPAHLPSRYAAVYGFHLTGVDEVIGRVRAWHEQAAGDGGVMDEPATVKALTARLRRAVDCGALDESVLPPGA</sequence>
<dbReference type="InterPro" id="IPR015813">
    <property type="entry name" value="Pyrv/PenolPyrv_kinase-like_dom"/>
</dbReference>
<dbReference type="InterPro" id="IPR054255">
    <property type="entry name" value="DUF6986"/>
</dbReference>
<dbReference type="RefSeq" id="WP_220162314.1">
    <property type="nucleotide sequence ID" value="NZ_JAIBOA010000001.1"/>
</dbReference>
<dbReference type="InterPro" id="IPR040442">
    <property type="entry name" value="Pyrv_kinase-like_dom_sf"/>
</dbReference>
<evidence type="ECO:0000256" key="2">
    <source>
        <dbReference type="ARBA" id="ARBA00022723"/>
    </source>
</evidence>
<dbReference type="Gene3D" id="3.20.20.60">
    <property type="entry name" value="Phosphoenolpyruvate-binding domains"/>
    <property type="match status" value="1"/>
</dbReference>
<gene>
    <name evidence="4" type="ORF">K1Y72_01130</name>
</gene>
<accession>A0ABS7FKQ3</accession>
<evidence type="ECO:0000256" key="1">
    <source>
        <dbReference type="ARBA" id="ARBA00001946"/>
    </source>
</evidence>
<comment type="cofactor">
    <cofactor evidence="1">
        <name>Mg(2+)</name>
        <dbReference type="ChEBI" id="CHEBI:18420"/>
    </cofactor>
</comment>
<comment type="caution">
    <text evidence="4">The sequence shown here is derived from an EMBL/GenBank/DDBJ whole genome shotgun (WGS) entry which is preliminary data.</text>
</comment>
<organism evidence="4 5">
    <name type="scientific">Actinomadura parmotrematis</name>
    <dbReference type="NCBI Taxonomy" id="2864039"/>
    <lineage>
        <taxon>Bacteria</taxon>
        <taxon>Bacillati</taxon>
        <taxon>Actinomycetota</taxon>
        <taxon>Actinomycetes</taxon>
        <taxon>Streptosporangiales</taxon>
        <taxon>Thermomonosporaceae</taxon>
        <taxon>Actinomadura</taxon>
    </lineage>
</organism>
<dbReference type="SUPFAM" id="SSF51621">
    <property type="entry name" value="Phosphoenolpyruvate/pyruvate domain"/>
    <property type="match status" value="1"/>
</dbReference>
<dbReference type="PANTHER" id="PTHR32308:SF10">
    <property type="entry name" value="CITRATE LYASE SUBUNIT BETA"/>
    <property type="match status" value="1"/>
</dbReference>
<proteinExistence type="predicted"/>
<evidence type="ECO:0000313" key="4">
    <source>
        <dbReference type="EMBL" id="MBW8480952.1"/>
    </source>
</evidence>
<protein>
    <submittedName>
        <fullName evidence="4">Aldolase</fullName>
    </submittedName>
</protein>
<keyword evidence="3" id="KW-0460">Magnesium</keyword>
<reference evidence="4 5" key="1">
    <citation type="submission" date="2021-07" db="EMBL/GenBank/DDBJ databases">
        <title>Actinomadura sp. PM05-2 isolated from lichen.</title>
        <authorList>
            <person name="Somphong A."/>
            <person name="Phongsopitanun W."/>
            <person name="Tanasupawat S."/>
            <person name="Peongsungnone V."/>
        </authorList>
    </citation>
    <scope>NUCLEOTIDE SEQUENCE [LARGE SCALE GENOMIC DNA]</scope>
    <source>
        <strain evidence="4 5">PM05-2</strain>
    </source>
</reference>
<keyword evidence="5" id="KW-1185">Reference proteome</keyword>
<dbReference type="PANTHER" id="PTHR32308">
    <property type="entry name" value="LYASE BETA SUBUNIT, PUTATIVE (AFU_ORTHOLOGUE AFUA_4G13030)-RELATED"/>
    <property type="match status" value="1"/>
</dbReference>
<keyword evidence="2" id="KW-0479">Metal-binding</keyword>
<dbReference type="Pfam" id="PF22484">
    <property type="entry name" value="DUF6986"/>
    <property type="match status" value="1"/>
</dbReference>
<dbReference type="Proteomes" id="UP000774570">
    <property type="component" value="Unassembled WGS sequence"/>
</dbReference>
<evidence type="ECO:0000256" key="3">
    <source>
        <dbReference type="ARBA" id="ARBA00022842"/>
    </source>
</evidence>
<evidence type="ECO:0000313" key="5">
    <source>
        <dbReference type="Proteomes" id="UP000774570"/>
    </source>
</evidence>
<dbReference type="EMBL" id="JAIBOA010000001">
    <property type="protein sequence ID" value="MBW8480952.1"/>
    <property type="molecule type" value="Genomic_DNA"/>
</dbReference>
<name>A0ABS7FKQ3_9ACTN</name>